<gene>
    <name evidence="1" type="ORF">MBAV_004507</name>
</gene>
<reference evidence="1 2" key="1">
    <citation type="submission" date="2015-02" db="EMBL/GenBank/DDBJ databases">
        <title>Single-cell genomics of uncultivated deep-branching MTB reveals a conserved set of magnetosome genes.</title>
        <authorList>
            <person name="Kolinko S."/>
            <person name="Richter M."/>
            <person name="Glockner F.O."/>
            <person name="Brachmann A."/>
            <person name="Schuler D."/>
        </authorList>
    </citation>
    <scope>NUCLEOTIDE SEQUENCE [LARGE SCALE GENOMIC DNA]</scope>
    <source>
        <strain evidence="1">TM-1</strain>
    </source>
</reference>
<protein>
    <submittedName>
        <fullName evidence="1">Uncharacterized protein</fullName>
    </submittedName>
</protein>
<proteinExistence type="predicted"/>
<organism evidence="1 2">
    <name type="scientific">Candidatus Magnetobacterium bavaricum</name>
    <dbReference type="NCBI Taxonomy" id="29290"/>
    <lineage>
        <taxon>Bacteria</taxon>
        <taxon>Pseudomonadati</taxon>
        <taxon>Nitrospirota</taxon>
        <taxon>Thermodesulfovibrionia</taxon>
        <taxon>Thermodesulfovibrionales</taxon>
        <taxon>Candidatus Magnetobacteriaceae</taxon>
        <taxon>Candidatus Magnetobacterium</taxon>
    </lineage>
</organism>
<accession>A0A0F3GRH3</accession>
<comment type="caution">
    <text evidence="1">The sequence shown here is derived from an EMBL/GenBank/DDBJ whole genome shotgun (WGS) entry which is preliminary data.</text>
</comment>
<dbReference type="AlphaFoldDB" id="A0A0F3GRH3"/>
<evidence type="ECO:0000313" key="2">
    <source>
        <dbReference type="Proteomes" id="UP000033423"/>
    </source>
</evidence>
<keyword evidence="2" id="KW-1185">Reference proteome</keyword>
<name>A0A0F3GRH3_9BACT</name>
<dbReference type="EMBL" id="LACI01001959">
    <property type="protein sequence ID" value="KJU83298.1"/>
    <property type="molecule type" value="Genomic_DNA"/>
</dbReference>
<evidence type="ECO:0000313" key="1">
    <source>
        <dbReference type="EMBL" id="KJU83298.1"/>
    </source>
</evidence>
<sequence length="108" mass="11823">MSFTVMRSMISSRSLTRAVRMFTFLARASNSSFVGRLIISSVLCIASTRFKDISVPVLLILSVHSLTNFMPCASLSCPFWTSFSTSSITISCAPSAANMAFFNEFSII</sequence>
<dbReference type="Proteomes" id="UP000033423">
    <property type="component" value="Unassembled WGS sequence"/>
</dbReference>